<name>A0ABR1RFU4_9PEZI</name>
<reference evidence="1 2" key="1">
    <citation type="submission" date="2023-01" db="EMBL/GenBank/DDBJ databases">
        <title>Analysis of 21 Apiospora genomes using comparative genomics revels a genus with tremendous synthesis potential of carbohydrate active enzymes and secondary metabolites.</title>
        <authorList>
            <person name="Sorensen T."/>
        </authorList>
    </citation>
    <scope>NUCLEOTIDE SEQUENCE [LARGE SCALE GENOMIC DNA]</scope>
    <source>
        <strain evidence="1 2">CBS 20057</strain>
    </source>
</reference>
<evidence type="ECO:0000313" key="2">
    <source>
        <dbReference type="Proteomes" id="UP001396898"/>
    </source>
</evidence>
<organism evidence="1 2">
    <name type="scientific">Apiospora marii</name>
    <dbReference type="NCBI Taxonomy" id="335849"/>
    <lineage>
        <taxon>Eukaryota</taxon>
        <taxon>Fungi</taxon>
        <taxon>Dikarya</taxon>
        <taxon>Ascomycota</taxon>
        <taxon>Pezizomycotina</taxon>
        <taxon>Sordariomycetes</taxon>
        <taxon>Xylariomycetidae</taxon>
        <taxon>Amphisphaeriales</taxon>
        <taxon>Apiosporaceae</taxon>
        <taxon>Apiospora</taxon>
    </lineage>
</organism>
<dbReference type="EMBL" id="JAQQWI010000016">
    <property type="protein sequence ID" value="KAK8009474.1"/>
    <property type="molecule type" value="Genomic_DNA"/>
</dbReference>
<keyword evidence="2" id="KW-1185">Reference proteome</keyword>
<protein>
    <submittedName>
        <fullName evidence="1">Uncharacterized protein</fullName>
    </submittedName>
</protein>
<gene>
    <name evidence="1" type="ORF">PG991_012025</name>
</gene>
<accession>A0ABR1RFU4</accession>
<sequence>MELPPELIDEITFYAEASSRILPGDEIKPRREKTDPEGRASLACLRLANKVFCRCATPLLFRHIDATVGKTSRLRDVSTSPYAGYVRHVDLGTGRSASSDRAENARYAEDLAELLAPCLARLPNLSSLDFVGRTSFWRDGELTPAINDSLVNSLMTALFDVDLPQLRELDLGFPKAGDFARLLAGEPPSSGHHRIWQLVARLRHLGLHIQETPTRRLRILYLRSFRDMMGVAKALQSRAVSGQR</sequence>
<comment type="caution">
    <text evidence="1">The sequence shown here is derived from an EMBL/GenBank/DDBJ whole genome shotgun (WGS) entry which is preliminary data.</text>
</comment>
<proteinExistence type="predicted"/>
<dbReference type="Proteomes" id="UP001396898">
    <property type="component" value="Unassembled WGS sequence"/>
</dbReference>
<evidence type="ECO:0000313" key="1">
    <source>
        <dbReference type="EMBL" id="KAK8009474.1"/>
    </source>
</evidence>